<dbReference type="AlphaFoldDB" id="A0A699JY83"/>
<evidence type="ECO:0000256" key="1">
    <source>
        <dbReference type="RuleBase" id="RU363044"/>
    </source>
</evidence>
<name>A0A699JY83_TANCI</name>
<keyword evidence="1" id="KW-0378">Hydrolase</keyword>
<dbReference type="GO" id="GO:0016787">
    <property type="term" value="F:hydrolase activity"/>
    <property type="evidence" value="ECO:0007669"/>
    <property type="project" value="UniProtKB-KW"/>
</dbReference>
<dbReference type="Gene3D" id="3.40.50.300">
    <property type="entry name" value="P-loop containing nucleotide triphosphate hydrolases"/>
    <property type="match status" value="1"/>
</dbReference>
<comment type="catalytic activity">
    <reaction evidence="1">
        <text>ATP + H2O = ADP + phosphate + H(+)</text>
        <dbReference type="Rhea" id="RHEA:13065"/>
        <dbReference type="ChEBI" id="CHEBI:15377"/>
        <dbReference type="ChEBI" id="CHEBI:15378"/>
        <dbReference type="ChEBI" id="CHEBI:30616"/>
        <dbReference type="ChEBI" id="CHEBI:43474"/>
        <dbReference type="ChEBI" id="CHEBI:456216"/>
        <dbReference type="EC" id="5.6.2.3"/>
    </reaction>
</comment>
<dbReference type="GO" id="GO:0043139">
    <property type="term" value="F:5'-3' DNA helicase activity"/>
    <property type="evidence" value="ECO:0007669"/>
    <property type="project" value="UniProtKB-EC"/>
</dbReference>
<keyword evidence="1 3" id="KW-0347">Helicase</keyword>
<dbReference type="SUPFAM" id="SSF52540">
    <property type="entry name" value="P-loop containing nucleoside triphosphate hydrolases"/>
    <property type="match status" value="1"/>
</dbReference>
<dbReference type="GO" id="GO:0005524">
    <property type="term" value="F:ATP binding"/>
    <property type="evidence" value="ECO:0007669"/>
    <property type="project" value="UniProtKB-KW"/>
</dbReference>
<keyword evidence="1" id="KW-0233">DNA recombination</keyword>
<comment type="similarity">
    <text evidence="1">Belongs to the helicase family.</text>
</comment>
<keyword evidence="1" id="KW-0547">Nucleotide-binding</keyword>
<dbReference type="EC" id="5.6.2.3" evidence="1"/>
<dbReference type="EMBL" id="BKCJ010460522">
    <property type="protein sequence ID" value="GFA64219.1"/>
    <property type="molecule type" value="Genomic_DNA"/>
</dbReference>
<keyword evidence="1" id="KW-0234">DNA repair</keyword>
<dbReference type="GO" id="GO:0000723">
    <property type="term" value="P:telomere maintenance"/>
    <property type="evidence" value="ECO:0007669"/>
    <property type="project" value="InterPro"/>
</dbReference>
<dbReference type="PANTHER" id="PTHR10492">
    <property type="match status" value="1"/>
</dbReference>
<dbReference type="PANTHER" id="PTHR10492:SF101">
    <property type="entry name" value="ATP-DEPENDENT DNA HELICASE"/>
    <property type="match status" value="1"/>
</dbReference>
<reference evidence="3" key="1">
    <citation type="journal article" date="2019" name="Sci. Rep.">
        <title>Draft genome of Tanacetum cinerariifolium, the natural source of mosquito coil.</title>
        <authorList>
            <person name="Yamashiro T."/>
            <person name="Shiraishi A."/>
            <person name="Satake H."/>
            <person name="Nakayama K."/>
        </authorList>
    </citation>
    <scope>NUCLEOTIDE SEQUENCE</scope>
</reference>
<organism evidence="3">
    <name type="scientific">Tanacetum cinerariifolium</name>
    <name type="common">Dalmatian daisy</name>
    <name type="synonym">Chrysanthemum cinerariifolium</name>
    <dbReference type="NCBI Taxonomy" id="118510"/>
    <lineage>
        <taxon>Eukaryota</taxon>
        <taxon>Viridiplantae</taxon>
        <taxon>Streptophyta</taxon>
        <taxon>Embryophyta</taxon>
        <taxon>Tracheophyta</taxon>
        <taxon>Spermatophyta</taxon>
        <taxon>Magnoliopsida</taxon>
        <taxon>eudicotyledons</taxon>
        <taxon>Gunneridae</taxon>
        <taxon>Pentapetalae</taxon>
        <taxon>asterids</taxon>
        <taxon>campanulids</taxon>
        <taxon>Asterales</taxon>
        <taxon>Asteraceae</taxon>
        <taxon>Asteroideae</taxon>
        <taxon>Anthemideae</taxon>
        <taxon>Anthemidinae</taxon>
        <taxon>Tanacetum</taxon>
    </lineage>
</organism>
<comment type="caution">
    <text evidence="3">The sequence shown here is derived from an EMBL/GenBank/DDBJ whole genome shotgun (WGS) entry which is preliminary data.</text>
</comment>
<dbReference type="Pfam" id="PF05970">
    <property type="entry name" value="PIF1"/>
    <property type="match status" value="1"/>
</dbReference>
<dbReference type="GO" id="GO:0006281">
    <property type="term" value="P:DNA repair"/>
    <property type="evidence" value="ECO:0007669"/>
    <property type="project" value="UniProtKB-KW"/>
</dbReference>
<dbReference type="GO" id="GO:0006310">
    <property type="term" value="P:DNA recombination"/>
    <property type="evidence" value="ECO:0007669"/>
    <property type="project" value="UniProtKB-KW"/>
</dbReference>
<sequence length="224" mass="25758">MPYPTSEYTMDGYNRLVHDELSYDKDTLKVEHKRLYVTLTEEQKGIYRTIMDSVDKNKGGMFFIYRYGRTGKTCLYKTLSVACRSQGGIILNVASSGIAALFLEGGRIAHSRFAIPINVVEDSMCNISADSELAELLRMTKLIIWDEAPMVNRHYYEAFDRTMGYIYHTDHSTPSEHVFGRKVVVFKGDSDAVSCTKWQPTRCCTRGHKLFLFVKSFHRYEVND</sequence>
<dbReference type="InterPro" id="IPR027417">
    <property type="entry name" value="P-loop_NTPase"/>
</dbReference>
<accession>A0A699JY83</accession>
<evidence type="ECO:0000313" key="3">
    <source>
        <dbReference type="EMBL" id="GFA64219.1"/>
    </source>
</evidence>
<protein>
    <recommendedName>
        <fullName evidence="1">ATP-dependent DNA helicase</fullName>
        <ecNumber evidence="1">5.6.2.3</ecNumber>
    </recommendedName>
</protein>
<keyword evidence="1" id="KW-0227">DNA damage</keyword>
<gene>
    <name evidence="3" type="ORF">Tci_636191</name>
</gene>
<evidence type="ECO:0000259" key="2">
    <source>
        <dbReference type="Pfam" id="PF05970"/>
    </source>
</evidence>
<keyword evidence="1" id="KW-0067">ATP-binding</keyword>
<proteinExistence type="inferred from homology"/>
<comment type="cofactor">
    <cofactor evidence="1">
        <name>Mg(2+)</name>
        <dbReference type="ChEBI" id="CHEBI:18420"/>
    </cofactor>
</comment>
<feature type="domain" description="DNA helicase Pif1-like DEAD-box helicase" evidence="2">
    <location>
        <begin position="39"/>
        <end position="191"/>
    </location>
</feature>
<dbReference type="InterPro" id="IPR010285">
    <property type="entry name" value="DNA_helicase_pif1-like_DEAD"/>
</dbReference>